<reference evidence="8" key="1">
    <citation type="submission" date="2020-12" db="EMBL/GenBank/DDBJ databases">
        <title>Metabolic potential, ecology and presence of endohyphal bacteria is reflected in genomic diversity of Mucoromycotina.</title>
        <authorList>
            <person name="Muszewska A."/>
            <person name="Okrasinska A."/>
            <person name="Steczkiewicz K."/>
            <person name="Drgas O."/>
            <person name="Orlowska M."/>
            <person name="Perlinska-Lenart U."/>
            <person name="Aleksandrzak-Piekarczyk T."/>
            <person name="Szatraj K."/>
            <person name="Zielenkiewicz U."/>
            <person name="Pilsyk S."/>
            <person name="Malc E."/>
            <person name="Mieczkowski P."/>
            <person name="Kruszewska J.S."/>
            <person name="Biernat P."/>
            <person name="Pawlowska J."/>
        </authorList>
    </citation>
    <scope>NUCLEOTIDE SEQUENCE</scope>
    <source>
        <strain evidence="8">WA0000017839</strain>
    </source>
</reference>
<keyword evidence="2" id="KW-0805">Transcription regulation</keyword>
<evidence type="ECO:0000256" key="3">
    <source>
        <dbReference type="ARBA" id="ARBA00023125"/>
    </source>
</evidence>
<keyword evidence="9" id="KW-1185">Reference proteome</keyword>
<feature type="region of interest" description="Disordered" evidence="6">
    <location>
        <begin position="1"/>
        <end position="21"/>
    </location>
</feature>
<dbReference type="OrthoDB" id="7680836at2759"/>
<feature type="compositionally biased region" description="Polar residues" evidence="6">
    <location>
        <begin position="1"/>
        <end position="11"/>
    </location>
</feature>
<dbReference type="Pfam" id="PF04516">
    <property type="entry name" value="CP2"/>
    <property type="match status" value="1"/>
</dbReference>
<evidence type="ECO:0000256" key="1">
    <source>
        <dbReference type="ARBA" id="ARBA00004123"/>
    </source>
</evidence>
<feature type="domain" description="Grh/CP2 DB" evidence="7">
    <location>
        <begin position="95"/>
        <end position="325"/>
    </location>
</feature>
<evidence type="ECO:0000256" key="4">
    <source>
        <dbReference type="ARBA" id="ARBA00023163"/>
    </source>
</evidence>
<feature type="compositionally biased region" description="Low complexity" evidence="6">
    <location>
        <begin position="12"/>
        <end position="21"/>
    </location>
</feature>
<keyword evidence="4" id="KW-0804">Transcription</keyword>
<evidence type="ECO:0000256" key="5">
    <source>
        <dbReference type="ARBA" id="ARBA00023242"/>
    </source>
</evidence>
<dbReference type="Proteomes" id="UP000603453">
    <property type="component" value="Unassembled WGS sequence"/>
</dbReference>
<accession>A0A8H7V0Y5</accession>
<comment type="caution">
    <text evidence="8">The sequence shown here is derived from an EMBL/GenBank/DDBJ whole genome shotgun (WGS) entry which is preliminary data.</text>
</comment>
<feature type="region of interest" description="Disordered" evidence="6">
    <location>
        <begin position="68"/>
        <end position="88"/>
    </location>
</feature>
<dbReference type="GO" id="GO:0001228">
    <property type="term" value="F:DNA-binding transcription activator activity, RNA polymerase II-specific"/>
    <property type="evidence" value="ECO:0007669"/>
    <property type="project" value="TreeGrafter"/>
</dbReference>
<name>A0A8H7V0Y5_9FUNG</name>
<dbReference type="GO" id="GO:0000978">
    <property type="term" value="F:RNA polymerase II cis-regulatory region sequence-specific DNA binding"/>
    <property type="evidence" value="ECO:0007669"/>
    <property type="project" value="TreeGrafter"/>
</dbReference>
<evidence type="ECO:0000313" key="8">
    <source>
        <dbReference type="EMBL" id="KAG2197529.1"/>
    </source>
</evidence>
<sequence length="502" mass="57086">MLRSNQLTYRGSSSPSSDSLSSYHHYQPPIYQYNYYNSPASINSPISSPHILNHLSYYPTIPMDSYSSSPHIQQLSSPSSPPVSGMSNTNISAPSPIRYDISLEAPTAASQKIDEPPLTYLNKGQYYNITLKDKERFDGDIISVVSITFHDESHRMGATDYWKFWLTQQKDSDKARAVEIDLTRSSGAQAIECRQFDRISFKWNGKLGASVHIRFNCLSTDFSRIKGVKGIPLRLQIESEQGHINLIEQPVAERTYCRIKLFRDKGAERKNKDDAKHIERQLEKNRGKNGEPHPLWLAFSPTAPVTLFREVIPPEEEESNHHHLEDGRYSHDILSSVLPPPTSMKRSYSNFQASNDIHNLFHSPSVMPSALTIASPIPTPNTTNTTTATPIGLDPNYIPQIRRRIAKLMLLIKYGNCDIYRAIYLEHLTVKELTEKLVQRLEITRPVASVLRKIVSKDKKRSNMIVEVNDEVIQDMKEEQDIFVETQETGDSKTSINLILNF</sequence>
<dbReference type="InterPro" id="IPR057520">
    <property type="entry name" value="GRHL1/CP2_C"/>
</dbReference>
<protein>
    <recommendedName>
        <fullName evidence="7">Grh/CP2 DB domain-containing protein</fullName>
    </recommendedName>
</protein>
<evidence type="ECO:0000259" key="7">
    <source>
        <dbReference type="PROSITE" id="PS51968"/>
    </source>
</evidence>
<gene>
    <name evidence="8" type="ORF">INT47_007138</name>
</gene>
<evidence type="ECO:0000313" key="9">
    <source>
        <dbReference type="Proteomes" id="UP000603453"/>
    </source>
</evidence>
<dbReference type="PROSITE" id="PS51968">
    <property type="entry name" value="GRH_CP2_DB"/>
    <property type="match status" value="1"/>
</dbReference>
<dbReference type="AlphaFoldDB" id="A0A8H7V0Y5"/>
<keyword evidence="3" id="KW-0238">DNA-binding</keyword>
<dbReference type="InterPro" id="IPR007604">
    <property type="entry name" value="CP2"/>
</dbReference>
<comment type="subcellular location">
    <subcellularLocation>
        <location evidence="1">Nucleus</location>
    </subcellularLocation>
</comment>
<feature type="compositionally biased region" description="Low complexity" evidence="6">
    <location>
        <begin position="68"/>
        <end position="87"/>
    </location>
</feature>
<dbReference type="GO" id="GO:0005634">
    <property type="term" value="C:nucleus"/>
    <property type="evidence" value="ECO:0007669"/>
    <property type="project" value="UniProtKB-SubCell"/>
</dbReference>
<dbReference type="EMBL" id="JAEPRD010000127">
    <property type="protein sequence ID" value="KAG2197529.1"/>
    <property type="molecule type" value="Genomic_DNA"/>
</dbReference>
<evidence type="ECO:0000256" key="2">
    <source>
        <dbReference type="ARBA" id="ARBA00023015"/>
    </source>
</evidence>
<dbReference type="Pfam" id="PF25416">
    <property type="entry name" value="GRHL1_C"/>
    <property type="match status" value="1"/>
</dbReference>
<organism evidence="8 9">
    <name type="scientific">Mucor saturninus</name>
    <dbReference type="NCBI Taxonomy" id="64648"/>
    <lineage>
        <taxon>Eukaryota</taxon>
        <taxon>Fungi</taxon>
        <taxon>Fungi incertae sedis</taxon>
        <taxon>Mucoromycota</taxon>
        <taxon>Mucoromycotina</taxon>
        <taxon>Mucoromycetes</taxon>
        <taxon>Mucorales</taxon>
        <taxon>Mucorineae</taxon>
        <taxon>Mucoraceae</taxon>
        <taxon>Mucor</taxon>
    </lineage>
</organism>
<dbReference type="InterPro" id="IPR040167">
    <property type="entry name" value="TF_CP2-like"/>
</dbReference>
<dbReference type="PANTHER" id="PTHR11037:SF20">
    <property type="entry name" value="PROTEIN GRAINYHEAD"/>
    <property type="match status" value="1"/>
</dbReference>
<keyword evidence="5" id="KW-0539">Nucleus</keyword>
<evidence type="ECO:0000256" key="6">
    <source>
        <dbReference type="SAM" id="MobiDB-lite"/>
    </source>
</evidence>
<proteinExistence type="predicted"/>
<dbReference type="PANTHER" id="PTHR11037">
    <property type="entry name" value="TRANSCRIPTION FACTOR CP2"/>
    <property type="match status" value="1"/>
</dbReference>